<evidence type="ECO:0000256" key="1">
    <source>
        <dbReference type="SAM" id="MobiDB-lite"/>
    </source>
</evidence>
<feature type="region of interest" description="Disordered" evidence="1">
    <location>
        <begin position="678"/>
        <end position="739"/>
    </location>
</feature>
<dbReference type="Gene3D" id="2.60.40.10">
    <property type="entry name" value="Immunoglobulins"/>
    <property type="match status" value="14"/>
</dbReference>
<dbReference type="InterPro" id="IPR044016">
    <property type="entry name" value="Big_13"/>
</dbReference>
<evidence type="ECO:0000313" key="6">
    <source>
        <dbReference type="Proteomes" id="UP000184123"/>
    </source>
</evidence>
<accession>A0A1M7CLR9</accession>
<dbReference type="STRING" id="44933.SAMN05660971_01147"/>
<dbReference type="Pfam" id="PF19077">
    <property type="entry name" value="Big_13"/>
    <property type="match status" value="2"/>
</dbReference>
<feature type="compositionally biased region" description="Low complexity" evidence="1">
    <location>
        <begin position="196"/>
        <end position="205"/>
    </location>
</feature>
<feature type="region of interest" description="Disordered" evidence="1">
    <location>
        <begin position="763"/>
        <end position="802"/>
    </location>
</feature>
<feature type="domain" description="Bacterial Ig" evidence="2">
    <location>
        <begin position="515"/>
        <end position="597"/>
    </location>
</feature>
<dbReference type="InterPro" id="IPR048051">
    <property type="entry name" value="BapA-like_prefix-like"/>
</dbReference>
<feature type="region of interest" description="Disordered" evidence="1">
    <location>
        <begin position="318"/>
        <end position="461"/>
    </location>
</feature>
<feature type="region of interest" description="Disordered" evidence="1">
    <location>
        <begin position="151"/>
        <end position="277"/>
    </location>
</feature>
<dbReference type="InterPro" id="IPR013783">
    <property type="entry name" value="Ig-like_fold"/>
</dbReference>
<evidence type="ECO:0000313" key="5">
    <source>
        <dbReference type="EMBL" id="SHL68196.1"/>
    </source>
</evidence>
<evidence type="ECO:0000259" key="4">
    <source>
        <dbReference type="Pfam" id="PF22783"/>
    </source>
</evidence>
<protein>
    <recommendedName>
        <fullName evidence="7">Ig-like domain (Group 3)</fullName>
    </recommendedName>
</protein>
<feature type="compositionally biased region" description="Low complexity" evidence="1">
    <location>
        <begin position="593"/>
        <end position="621"/>
    </location>
</feature>
<dbReference type="RefSeq" id="WP_234986788.1">
    <property type="nucleotide sequence ID" value="NZ_FRCA01000002.1"/>
</dbReference>
<evidence type="ECO:0008006" key="7">
    <source>
        <dbReference type="Google" id="ProtNLM"/>
    </source>
</evidence>
<feature type="compositionally biased region" description="Low complexity" evidence="1">
    <location>
        <begin position="683"/>
        <end position="707"/>
    </location>
</feature>
<feature type="non-terminal residue" evidence="5">
    <location>
        <position position="1437"/>
    </location>
</feature>
<feature type="compositionally biased region" description="Polar residues" evidence="1">
    <location>
        <begin position="527"/>
        <end position="539"/>
    </location>
</feature>
<feature type="domain" description="Bacterial Ig" evidence="2">
    <location>
        <begin position="167"/>
        <end position="249"/>
    </location>
</feature>
<feature type="region of interest" description="Disordered" evidence="1">
    <location>
        <begin position="584"/>
        <end position="654"/>
    </location>
</feature>
<feature type="compositionally biased region" description="Low complexity" evidence="1">
    <location>
        <begin position="1411"/>
        <end position="1437"/>
    </location>
</feature>
<sequence>MNIKTTPLNAGFEDAISWTLEGDLAVQEPSKILLDLDPGSVQQLTRDGADLVIETVDGQSIKILDFYADNGAGPSQLYLVDEEGEIVWAQLEPAAADGSVAVASYVPQGEMADFGLVTAAESGSDDGVAGWAILGALGAAGTIAAVAAADGGSSGGGGSDNDVDTTAPDAPTDVVVSDDGTTVTGSGEPGTTVTITDPDGTVVGEGTVGDDGQFTVDLDDPQNNGESLEVVVTDGAGNESDPTNVTAPDTTAPDAPSDVAVSDDGTTVTGSGEPGTTVTVTDPDGNVVGEGTVGDDGQFTVDLDDPQTDGESLEVVVTDEAGNESDPTNVTAPDTGGPGDPDTTAPDAPADVAVSDDGTTVTGSAEPGTAVTVTDPDGNVVGEGTVGDDGQFTVDLDDPQNNGESLDVVVTDDAGNESDPTNVVAPDTTAPDAPTDVAVSDDGTTVTGSGEPGTTVTVTDPDGAVIGEAAVGEDGQFTVGLDDPQNNGESLEVVATDDAGNASDPTSVVAPDTTAPDAPSDVAVSDDGTTVTGSGEPGTTVTVTDPDGNVVGEGAVGDDGQFTVDLTDPQTGGESLEVVVTDEAGNESAPTNVTAPDTGGPGDPDTTAPDAPADVAVSDDGTTVTGSGEPGATVTVTDPDGTVIGEGTVGDGGQFEVTLDTPQVDGEALEVVQADPAGNASEPATATAPDNTAPAAPADVAVSDDGATVTGSGEPGATVTVTDPDGTVIGEGTVGDGGQFEVTLDTPQVDGEALEVVQADPAGNASEPATATAPDNTAPTVSMDPLTTDDATPALSGTVNDPDATVTVTVDGTAYDATNNGDGTWNLADDTLAALPVGDTTVTVTAADAAGNETAVDVTVTVSDSGGGADGSLSFDDGGDGMLNATEAANVTLSGELEPGGAITSLVISDGTNEVIVAAADISVDPDTGAIAVVGQDLSGLTEGEITVTAEGTNAAGNPISLTDTTTLDATAPEAPADVTVSDDGTTVTGSGEPGATVTVTDPDGMVIGEGTVGDGGQFEVTLDTPQVDGEALEVVQADPAGNASEPATAAAPDNTAPNAPADVAVSDDGTTVTGSGEPGATVTVTDPDGTVVGEGTVGDGGQFEVTLDTPQVDGEALEVVQADPAGNASEPATATAPDNTAPTVSMDPLTTDDVTPALSGTVNDPDATVTVTVDGTDYDATNNGDGTWNLADDTLAALPVGDTTVTVTAADAAGNETAVDVTVTVSDSGGGADGSLSFDDGGDGMLNATEAANVTLSGELEPGSTITSLIISDGTTEVTVAPADISIDADTGAITVAGQDLSGLADGEITVTAEGTDAAGGAISLTDTTTLDATAPAAPVDVAVSDDGTMVTGSGEPGATVTVTDPDGTVIGEGTVGDGGQFEVTLDTPQVDGEALEVVQADPAGNASEPATATAPDNTAPAAPADVAVSDDGTTV</sequence>
<feature type="domain" description="Bacterial Ig-like" evidence="3">
    <location>
        <begin position="787"/>
        <end position="862"/>
    </location>
</feature>
<feature type="compositionally biased region" description="Polar residues" evidence="1">
    <location>
        <begin position="264"/>
        <end position="277"/>
    </location>
</feature>
<dbReference type="NCBIfam" id="NF033510">
    <property type="entry name" value="Ca_tandemer"/>
    <property type="match status" value="12"/>
</dbReference>
<feature type="compositionally biased region" description="Low complexity" evidence="1">
    <location>
        <begin position="1132"/>
        <end position="1144"/>
    </location>
</feature>
<feature type="region of interest" description="Disordered" evidence="1">
    <location>
        <begin position="497"/>
        <end position="539"/>
    </location>
</feature>
<feature type="compositionally biased region" description="Low complexity" evidence="1">
    <location>
        <begin position="164"/>
        <end position="186"/>
    </location>
</feature>
<feature type="domain" description="Bacterial Ig" evidence="2">
    <location>
        <begin position="1336"/>
        <end position="1418"/>
    </location>
</feature>
<feature type="region of interest" description="Disordered" evidence="1">
    <location>
        <begin position="1042"/>
        <end position="1104"/>
    </location>
</feature>
<feature type="compositionally biased region" description="Low complexity" evidence="1">
    <location>
        <begin position="330"/>
        <end position="358"/>
    </location>
</feature>
<proteinExistence type="predicted"/>
<organism evidence="5 6">
    <name type="scientific">Halomonas cupida</name>
    <dbReference type="NCBI Taxonomy" id="44933"/>
    <lineage>
        <taxon>Bacteria</taxon>
        <taxon>Pseudomonadati</taxon>
        <taxon>Pseudomonadota</taxon>
        <taxon>Gammaproteobacteria</taxon>
        <taxon>Oceanospirillales</taxon>
        <taxon>Halomonadaceae</taxon>
        <taxon>Halomonas</taxon>
    </lineage>
</organism>
<dbReference type="Pfam" id="PF22783">
    <property type="entry name" value="BapA_N"/>
    <property type="match status" value="1"/>
</dbReference>
<feature type="compositionally biased region" description="Polar residues" evidence="1">
    <location>
        <begin position="442"/>
        <end position="458"/>
    </location>
</feature>
<evidence type="ECO:0000259" key="3">
    <source>
        <dbReference type="Pfam" id="PF19077"/>
    </source>
</evidence>
<feature type="domain" description="Bacterial Ig" evidence="2">
    <location>
        <begin position="430"/>
        <end position="512"/>
    </location>
</feature>
<feature type="region of interest" description="Disordered" evidence="1">
    <location>
        <begin position="1401"/>
        <end position="1437"/>
    </location>
</feature>
<feature type="domain" description="Bacterial Ig" evidence="2">
    <location>
        <begin position="1057"/>
        <end position="1139"/>
    </location>
</feature>
<dbReference type="InterPro" id="IPR041498">
    <property type="entry name" value="Big_6"/>
</dbReference>
<feature type="compositionally biased region" description="Low complexity" evidence="1">
    <location>
        <begin position="1047"/>
        <end position="1065"/>
    </location>
</feature>
<feature type="domain" description="Bacterial Ig" evidence="2">
    <location>
        <begin position="252"/>
        <end position="334"/>
    </location>
</feature>
<feature type="compositionally biased region" description="Low complexity" evidence="1">
    <location>
        <begin position="768"/>
        <end position="780"/>
    </location>
</feature>
<feature type="domain" description="Bacterial Ig" evidence="2">
    <location>
        <begin position="972"/>
        <end position="1054"/>
    </location>
</feature>
<gene>
    <name evidence="5" type="ORF">SAMN05660971_01147</name>
</gene>
<dbReference type="Pfam" id="PF17936">
    <property type="entry name" value="Big_6"/>
    <property type="match status" value="10"/>
</dbReference>
<name>A0A1M7CLR9_9GAMM</name>
<reference evidence="5 6" key="1">
    <citation type="submission" date="2016-11" db="EMBL/GenBank/DDBJ databases">
        <authorList>
            <person name="Jaros S."/>
            <person name="Januszkiewicz K."/>
            <person name="Wedrychowicz H."/>
        </authorList>
    </citation>
    <scope>NUCLEOTIDE SEQUENCE [LARGE SCALE GENOMIC DNA]</scope>
    <source>
        <strain evidence="5 6">DSM 4740</strain>
    </source>
</reference>
<feature type="domain" description="Biofilm-associated protein BapA-like prefix-like" evidence="4">
    <location>
        <begin position="22"/>
        <end position="93"/>
    </location>
</feature>
<dbReference type="EMBL" id="FRCA01000002">
    <property type="protein sequence ID" value="SHL68196.1"/>
    <property type="molecule type" value="Genomic_DNA"/>
</dbReference>
<dbReference type="Proteomes" id="UP000184123">
    <property type="component" value="Unassembled WGS sequence"/>
</dbReference>
<feature type="domain" description="Bacterial Ig" evidence="2">
    <location>
        <begin position="608"/>
        <end position="690"/>
    </location>
</feature>
<feature type="region of interest" description="Disordered" evidence="1">
    <location>
        <begin position="1127"/>
        <end position="1166"/>
    </location>
</feature>
<feature type="domain" description="Bacterial Ig" evidence="2">
    <location>
        <begin position="345"/>
        <end position="427"/>
    </location>
</feature>
<feature type="compositionally biased region" description="Polar residues" evidence="1">
    <location>
        <begin position="240"/>
        <end position="249"/>
    </location>
</feature>
<feature type="domain" description="Bacterial Ig" evidence="2">
    <location>
        <begin position="693"/>
        <end position="775"/>
    </location>
</feature>
<feature type="domain" description="Bacterial Ig-like" evidence="3">
    <location>
        <begin position="1151"/>
        <end position="1226"/>
    </location>
</feature>
<feature type="compositionally biased region" description="Low complexity" evidence="1">
    <location>
        <begin position="423"/>
        <end position="438"/>
    </location>
</feature>
<feature type="compositionally biased region" description="Low complexity" evidence="1">
    <location>
        <begin position="1080"/>
        <end position="1095"/>
    </location>
</feature>
<dbReference type="SUPFAM" id="SSF75011">
    <property type="entry name" value="3-carboxy-cis,cis-mucoante lactonizing enzyme"/>
    <property type="match status" value="1"/>
</dbReference>
<evidence type="ECO:0000259" key="2">
    <source>
        <dbReference type="Pfam" id="PF17936"/>
    </source>
</evidence>